<organism evidence="2 3">
    <name type="scientific">Sphingomonas arvum</name>
    <dbReference type="NCBI Taxonomy" id="2992113"/>
    <lineage>
        <taxon>Bacteria</taxon>
        <taxon>Pseudomonadati</taxon>
        <taxon>Pseudomonadota</taxon>
        <taxon>Alphaproteobacteria</taxon>
        <taxon>Sphingomonadales</taxon>
        <taxon>Sphingomonadaceae</taxon>
        <taxon>Sphingomonas</taxon>
    </lineage>
</organism>
<accession>A0ABT3JI47</accession>
<gene>
    <name evidence="2" type="ORF">OMW55_13230</name>
</gene>
<feature type="transmembrane region" description="Helical" evidence="1">
    <location>
        <begin position="124"/>
        <end position="141"/>
    </location>
</feature>
<dbReference type="RefSeq" id="WP_264883797.1">
    <property type="nucleotide sequence ID" value="NZ_JAPDOB010000002.1"/>
</dbReference>
<dbReference type="Proteomes" id="UP001526246">
    <property type="component" value="Unassembled WGS sequence"/>
</dbReference>
<evidence type="ECO:0000313" key="3">
    <source>
        <dbReference type="Proteomes" id="UP001526246"/>
    </source>
</evidence>
<keyword evidence="1" id="KW-0472">Membrane</keyword>
<evidence type="ECO:0000313" key="2">
    <source>
        <dbReference type="EMBL" id="MCW3798771.1"/>
    </source>
</evidence>
<name>A0ABT3JI47_9SPHN</name>
<keyword evidence="3" id="KW-1185">Reference proteome</keyword>
<protein>
    <submittedName>
        <fullName evidence="2">Uncharacterized protein</fullName>
    </submittedName>
</protein>
<feature type="transmembrane region" description="Helical" evidence="1">
    <location>
        <begin position="98"/>
        <end position="118"/>
    </location>
</feature>
<dbReference type="EMBL" id="JAPDOB010000002">
    <property type="protein sequence ID" value="MCW3798771.1"/>
    <property type="molecule type" value="Genomic_DNA"/>
</dbReference>
<reference evidence="2 3" key="1">
    <citation type="submission" date="2022-10" db="EMBL/GenBank/DDBJ databases">
        <title>Sphingomonas sp.</title>
        <authorList>
            <person name="Jin C."/>
        </authorList>
    </citation>
    <scope>NUCLEOTIDE SEQUENCE [LARGE SCALE GENOMIC DNA]</scope>
    <source>
        <strain evidence="2 3">BN140010</strain>
    </source>
</reference>
<feature type="transmembrane region" description="Helical" evidence="1">
    <location>
        <begin position="21"/>
        <end position="44"/>
    </location>
</feature>
<keyword evidence="1" id="KW-1133">Transmembrane helix</keyword>
<comment type="caution">
    <text evidence="2">The sequence shown here is derived from an EMBL/GenBank/DDBJ whole genome shotgun (WGS) entry which is preliminary data.</text>
</comment>
<sequence>MGEVSSVEVRAVSAQRQGRQLGLPLLVASATIPLGLVLFATFGLAIPPRMILGDPATFTEQPSYLGLVSDMGFLGWWTAAVACLLAWSVDAPSRLRPVLLAGGLLSAILCLDDLMLLHEWLGEKPFFLFYAIASITYVWRYRAVHRQVGPALLAGALVLLATSLGVDAMRDLYEHIGPTLDRLAGSMLHIDLASLGQGRAAPIDTWRSRQGGDPMNMSLDDLRRIVEDGTKFAGIVTWAAYHVVLARFSLTERRTAAL</sequence>
<evidence type="ECO:0000256" key="1">
    <source>
        <dbReference type="SAM" id="Phobius"/>
    </source>
</evidence>
<feature type="transmembrane region" description="Helical" evidence="1">
    <location>
        <begin position="148"/>
        <end position="166"/>
    </location>
</feature>
<keyword evidence="1" id="KW-0812">Transmembrane</keyword>
<feature type="transmembrane region" description="Helical" evidence="1">
    <location>
        <begin position="64"/>
        <end position="86"/>
    </location>
</feature>
<proteinExistence type="predicted"/>